<dbReference type="InterPro" id="IPR051680">
    <property type="entry name" value="ATP-dep_Glu-Cys_Ligase-2"/>
</dbReference>
<proteinExistence type="predicted"/>
<feature type="compositionally biased region" description="Basic residues" evidence="1">
    <location>
        <begin position="1"/>
        <end position="23"/>
    </location>
</feature>
<dbReference type="Proteomes" id="UP000319375">
    <property type="component" value="Unassembled WGS sequence"/>
</dbReference>
<feature type="region of interest" description="Disordered" evidence="1">
    <location>
        <begin position="1"/>
        <end position="35"/>
    </location>
</feature>
<evidence type="ECO:0000259" key="3">
    <source>
        <dbReference type="Pfam" id="PF14403"/>
    </source>
</evidence>
<feature type="domain" description="Circularly permuted ATP-grasp type 2" evidence="3">
    <location>
        <begin position="104"/>
        <end position="479"/>
    </location>
</feature>
<dbReference type="Gene3D" id="3.40.50.11290">
    <property type="match status" value="1"/>
</dbReference>
<evidence type="ECO:0000313" key="4">
    <source>
        <dbReference type="EMBL" id="TWS28896.1"/>
    </source>
</evidence>
<organism evidence="4 5">
    <name type="scientific">Tsukamurella conjunctivitidis</name>
    <dbReference type="NCBI Taxonomy" id="2592068"/>
    <lineage>
        <taxon>Bacteria</taxon>
        <taxon>Bacillati</taxon>
        <taxon>Actinomycetota</taxon>
        <taxon>Actinomycetes</taxon>
        <taxon>Mycobacteriales</taxon>
        <taxon>Tsukamurellaceae</taxon>
        <taxon>Tsukamurella</taxon>
    </lineage>
</organism>
<dbReference type="PANTHER" id="PTHR34595">
    <property type="entry name" value="BLR5612 PROTEIN"/>
    <property type="match status" value="1"/>
</dbReference>
<gene>
    <name evidence="4" type="ORF">FK530_12000</name>
</gene>
<dbReference type="AlphaFoldDB" id="A0A5C5S0G4"/>
<sequence>MAARSRIHGPARDQPRRHRRRGRAGAGASSCGVARHAGAGGPVSIDALRDLDPAALRRLSARVRGLIDDEGITYNALDALPAAHDPAVPGAATEPGPWRLDPLPVLLGAEEWDALARGVAQRSLLLDAVLKDFYGEQRTLRSGTVPPEVLFAHPGFIRRAVGVPSPGPRSLFLHGIDLGEAVGDEVSGYVAVADRTQAPSGVGYALADRRVTSRALPRELRSETPRPVASFAAALRVQLVEAAPPGVDDPTVVVLSPGSFSETAFDQAYLASVLGFPLVEATDLTVRDGGVFMRSLGRMKRVHVILRRVDSEFSDPLDLRTDSQLGVVGLVEMMTRGAVTVVNTLGSGVLENPALHAYLPQLCRDLLDEELLLPSTPTLHATSPAGRAALDGPLDDRLVLNFATGERIAGADLTAARADDLRQRIAADPTVWCVKTLVRFTGRPAIDGGAVAERGFALRAFALAQESGYTVLPGGLGQVLVDGPDGALLHSSAARDVWVPTPEDLRAPARVATAPRSGRIGSVASGPVATPRVLSDQFWIGRYAERAEATVRMLSMAHDRSREFRHRPWQAGADVLQPLLDAVVAATVTDHLGPIVVEGSEQTDVLARLRRLTLDVDVPGSVAHSGVRLRACLRAVRDQMSTDTWLVLSGAERSLGRLAADRDDAGEQLDQTLGEVLVSLLAFAGLGRESLVQDPAWLMMDAGRRIERALQLSAVTRAMVVPENPADIEAGLLDAYLVTCESAVTYRRRHRAVLRAGAAVDLMFLDATNPRSLVAALTALSADLAQLPDELRSATCERTVGEVLGRLGRFDPDDAETVADGRRTEIEGLLDAVDEGLREVSDVLERTRFAPPAAARPIWVGVQSWA</sequence>
<reference evidence="4 5" key="1">
    <citation type="submission" date="2019-06" db="EMBL/GenBank/DDBJ databases">
        <title>Tsukamurella conjunctivitidis sp. nov., Tsukamurella assacharolytica sp. nov. and Tsukamurella sputae sp. nov. isolated from patients with conjunctivitis, bacteraemia (lymphoma) and respiratory infection (sputum) in Hong Kong.</title>
        <authorList>
            <person name="Teng J.L.L."/>
            <person name="Lee H.H."/>
            <person name="Fong J.Y.H."/>
            <person name="Fok K.M.N."/>
            <person name="Lau S.K.P."/>
            <person name="Woo P.C.Y."/>
        </authorList>
    </citation>
    <scope>NUCLEOTIDE SEQUENCE [LARGE SCALE GENOMIC DNA]</scope>
    <source>
        <strain evidence="4 5">HKU72</strain>
    </source>
</reference>
<evidence type="ECO:0000313" key="5">
    <source>
        <dbReference type="Proteomes" id="UP000319375"/>
    </source>
</evidence>
<evidence type="ECO:0000256" key="1">
    <source>
        <dbReference type="SAM" id="MobiDB-lite"/>
    </source>
</evidence>
<dbReference type="EMBL" id="VIGX01000005">
    <property type="protein sequence ID" value="TWS28896.1"/>
    <property type="molecule type" value="Genomic_DNA"/>
</dbReference>
<protein>
    <submittedName>
        <fullName evidence="4">Uncharacterized protein</fullName>
    </submittedName>
</protein>
<dbReference type="Pfam" id="PF14403">
    <property type="entry name" value="CP_ATPgrasp_2"/>
    <property type="match status" value="1"/>
</dbReference>
<dbReference type="InterPro" id="IPR025841">
    <property type="entry name" value="CP_ATPgrasp_2"/>
</dbReference>
<accession>A0A5C5S0G4</accession>
<dbReference type="InterPro" id="IPR007296">
    <property type="entry name" value="DUF403"/>
</dbReference>
<name>A0A5C5S0G4_9ACTN</name>
<keyword evidence="5" id="KW-1185">Reference proteome</keyword>
<dbReference type="PANTHER" id="PTHR34595:SF2">
    <property type="entry name" value="BLR2978 PROTEIN"/>
    <property type="match status" value="1"/>
</dbReference>
<feature type="compositionally biased region" description="Low complexity" evidence="1">
    <location>
        <begin position="26"/>
        <end position="35"/>
    </location>
</feature>
<evidence type="ECO:0000259" key="2">
    <source>
        <dbReference type="Pfam" id="PF04168"/>
    </source>
</evidence>
<comment type="caution">
    <text evidence="4">The sequence shown here is derived from an EMBL/GenBank/DDBJ whole genome shotgun (WGS) entry which is preliminary data.</text>
</comment>
<dbReference type="Pfam" id="PF04168">
    <property type="entry name" value="Alpha-E"/>
    <property type="match status" value="1"/>
</dbReference>
<feature type="domain" description="DUF403" evidence="2">
    <location>
        <begin position="531"/>
        <end position="847"/>
    </location>
</feature>